<keyword evidence="6" id="KW-0862">Zinc</keyword>
<dbReference type="NCBIfam" id="TIGR00726">
    <property type="entry name" value="peptidoglycan editing factor PgeF"/>
    <property type="match status" value="1"/>
</dbReference>
<keyword evidence="5" id="KW-0378">Hydrolase</keyword>
<accession>A0ABW5BHM5</accession>
<evidence type="ECO:0000256" key="8">
    <source>
        <dbReference type="ARBA" id="ARBA00048968"/>
    </source>
</evidence>
<sequence length="255" mass="27846">MLNSPALHNLEGIVHGFLTRRDGVSEGLYSSLNCGFGADEAKENVHENRRRTLERVGCPSAKLVTGYQIHSAKVEIVTTPWKCPEDAPQVDALVTKQSGIALGIMTADCVPVLFADSSAGVIGAAHAGWQGAIKGVTDNTIDAMESLGAQRSNISCAIGPCIAQSSYEVGAEFAHRFFEENENNMGYFIPSPREGRFLFNLRKYVGDRLKSYGVGQVSISKNDTYSEEELFFSYRRSCHRKEADYGRGLSVIALK</sequence>
<dbReference type="PANTHER" id="PTHR30616:SF2">
    <property type="entry name" value="PURINE NUCLEOSIDE PHOSPHORYLASE LACC1"/>
    <property type="match status" value="1"/>
</dbReference>
<dbReference type="RefSeq" id="WP_380247675.1">
    <property type="nucleotide sequence ID" value="NZ_JBHUII010000001.1"/>
</dbReference>
<dbReference type="Proteomes" id="UP001597294">
    <property type="component" value="Unassembled WGS sequence"/>
</dbReference>
<evidence type="ECO:0000313" key="11">
    <source>
        <dbReference type="EMBL" id="MFD2204271.1"/>
    </source>
</evidence>
<evidence type="ECO:0000256" key="4">
    <source>
        <dbReference type="ARBA" id="ARBA00022723"/>
    </source>
</evidence>
<evidence type="ECO:0000256" key="7">
    <source>
        <dbReference type="ARBA" id="ARBA00047989"/>
    </source>
</evidence>
<comment type="catalytic activity">
    <reaction evidence="7">
        <text>adenosine + H2O + H(+) = inosine + NH4(+)</text>
        <dbReference type="Rhea" id="RHEA:24408"/>
        <dbReference type="ChEBI" id="CHEBI:15377"/>
        <dbReference type="ChEBI" id="CHEBI:15378"/>
        <dbReference type="ChEBI" id="CHEBI:16335"/>
        <dbReference type="ChEBI" id="CHEBI:17596"/>
        <dbReference type="ChEBI" id="CHEBI:28938"/>
        <dbReference type="EC" id="3.5.4.4"/>
    </reaction>
    <physiologicalReaction direction="left-to-right" evidence="7">
        <dbReference type="Rhea" id="RHEA:24409"/>
    </physiologicalReaction>
</comment>
<proteinExistence type="inferred from homology"/>
<protein>
    <recommendedName>
        <fullName evidence="10">Purine nucleoside phosphorylase</fullName>
    </recommendedName>
</protein>
<comment type="catalytic activity">
    <reaction evidence="8">
        <text>adenosine + phosphate = alpha-D-ribose 1-phosphate + adenine</text>
        <dbReference type="Rhea" id="RHEA:27642"/>
        <dbReference type="ChEBI" id="CHEBI:16335"/>
        <dbReference type="ChEBI" id="CHEBI:16708"/>
        <dbReference type="ChEBI" id="CHEBI:43474"/>
        <dbReference type="ChEBI" id="CHEBI:57720"/>
        <dbReference type="EC" id="2.4.2.1"/>
    </reaction>
    <physiologicalReaction direction="left-to-right" evidence="8">
        <dbReference type="Rhea" id="RHEA:27643"/>
    </physiologicalReaction>
</comment>
<comment type="similarity">
    <text evidence="2 10">Belongs to the purine nucleoside phosphorylase YfiH/LACC1 family.</text>
</comment>
<comment type="caution">
    <text evidence="11">The sequence shown here is derived from an EMBL/GenBank/DDBJ whole genome shotgun (WGS) entry which is preliminary data.</text>
</comment>
<dbReference type="InterPro" id="IPR003730">
    <property type="entry name" value="Cu_polyphenol_OxRdtase"/>
</dbReference>
<dbReference type="SUPFAM" id="SSF64438">
    <property type="entry name" value="CNF1/YfiH-like putative cysteine hydrolases"/>
    <property type="match status" value="1"/>
</dbReference>
<dbReference type="InterPro" id="IPR038371">
    <property type="entry name" value="Cu_polyphenol_OxRdtase_sf"/>
</dbReference>
<keyword evidence="4" id="KW-0479">Metal-binding</keyword>
<gene>
    <name evidence="11" type="primary">pgeF</name>
    <name evidence="11" type="ORF">ACFSKO_01540</name>
</gene>
<dbReference type="Pfam" id="PF02578">
    <property type="entry name" value="Cu-oxidase_4"/>
    <property type="match status" value="1"/>
</dbReference>
<comment type="catalytic activity">
    <reaction evidence="9">
        <text>S-methyl-5'-thioadenosine + phosphate = 5-(methylsulfanyl)-alpha-D-ribose 1-phosphate + adenine</text>
        <dbReference type="Rhea" id="RHEA:11852"/>
        <dbReference type="ChEBI" id="CHEBI:16708"/>
        <dbReference type="ChEBI" id="CHEBI:17509"/>
        <dbReference type="ChEBI" id="CHEBI:43474"/>
        <dbReference type="ChEBI" id="CHEBI:58533"/>
        <dbReference type="EC" id="2.4.2.28"/>
    </reaction>
    <physiologicalReaction direction="left-to-right" evidence="9">
        <dbReference type="Rhea" id="RHEA:11853"/>
    </physiologicalReaction>
</comment>
<reference evidence="12" key="1">
    <citation type="journal article" date="2019" name="Int. J. Syst. Evol. Microbiol.">
        <title>The Global Catalogue of Microorganisms (GCM) 10K type strain sequencing project: providing services to taxonomists for standard genome sequencing and annotation.</title>
        <authorList>
            <consortium name="The Broad Institute Genomics Platform"/>
            <consortium name="The Broad Institute Genome Sequencing Center for Infectious Disease"/>
            <person name="Wu L."/>
            <person name="Ma J."/>
        </authorList>
    </citation>
    <scope>NUCLEOTIDE SEQUENCE [LARGE SCALE GENOMIC DNA]</scope>
    <source>
        <strain evidence="12">CGMCC 4.7192</strain>
    </source>
</reference>
<dbReference type="CDD" id="cd16833">
    <property type="entry name" value="YfiH"/>
    <property type="match status" value="1"/>
</dbReference>
<evidence type="ECO:0000313" key="12">
    <source>
        <dbReference type="Proteomes" id="UP001597294"/>
    </source>
</evidence>
<dbReference type="EMBL" id="JBHUII010000001">
    <property type="protein sequence ID" value="MFD2204271.1"/>
    <property type="molecule type" value="Genomic_DNA"/>
</dbReference>
<comment type="catalytic activity">
    <reaction evidence="1">
        <text>inosine + phosphate = alpha-D-ribose 1-phosphate + hypoxanthine</text>
        <dbReference type="Rhea" id="RHEA:27646"/>
        <dbReference type="ChEBI" id="CHEBI:17368"/>
        <dbReference type="ChEBI" id="CHEBI:17596"/>
        <dbReference type="ChEBI" id="CHEBI:43474"/>
        <dbReference type="ChEBI" id="CHEBI:57720"/>
        <dbReference type="EC" id="2.4.2.1"/>
    </reaction>
    <physiologicalReaction direction="left-to-right" evidence="1">
        <dbReference type="Rhea" id="RHEA:27647"/>
    </physiologicalReaction>
</comment>
<dbReference type="InterPro" id="IPR011324">
    <property type="entry name" value="Cytotoxic_necrot_fac-like_cat"/>
</dbReference>
<organism evidence="11 12">
    <name type="scientific">Kiloniella antarctica</name>
    <dbReference type="NCBI Taxonomy" id="1550907"/>
    <lineage>
        <taxon>Bacteria</taxon>
        <taxon>Pseudomonadati</taxon>
        <taxon>Pseudomonadota</taxon>
        <taxon>Alphaproteobacteria</taxon>
        <taxon>Rhodospirillales</taxon>
        <taxon>Kiloniellaceae</taxon>
        <taxon>Kiloniella</taxon>
    </lineage>
</organism>
<evidence type="ECO:0000256" key="10">
    <source>
        <dbReference type="RuleBase" id="RU361274"/>
    </source>
</evidence>
<evidence type="ECO:0000256" key="1">
    <source>
        <dbReference type="ARBA" id="ARBA00000553"/>
    </source>
</evidence>
<evidence type="ECO:0000256" key="3">
    <source>
        <dbReference type="ARBA" id="ARBA00022679"/>
    </source>
</evidence>
<name>A0ABW5BHM5_9PROT</name>
<keyword evidence="12" id="KW-1185">Reference proteome</keyword>
<evidence type="ECO:0000256" key="6">
    <source>
        <dbReference type="ARBA" id="ARBA00022833"/>
    </source>
</evidence>
<evidence type="ECO:0000256" key="9">
    <source>
        <dbReference type="ARBA" id="ARBA00049893"/>
    </source>
</evidence>
<evidence type="ECO:0000256" key="2">
    <source>
        <dbReference type="ARBA" id="ARBA00007353"/>
    </source>
</evidence>
<dbReference type="Gene3D" id="3.60.140.10">
    <property type="entry name" value="CNF1/YfiH-like putative cysteine hydrolases"/>
    <property type="match status" value="1"/>
</dbReference>
<dbReference type="PANTHER" id="PTHR30616">
    <property type="entry name" value="UNCHARACTERIZED PROTEIN YFIH"/>
    <property type="match status" value="1"/>
</dbReference>
<keyword evidence="3" id="KW-0808">Transferase</keyword>
<evidence type="ECO:0000256" key="5">
    <source>
        <dbReference type="ARBA" id="ARBA00022801"/>
    </source>
</evidence>